<dbReference type="RefSeq" id="WP_121940315.1">
    <property type="nucleotide sequence ID" value="NZ_REFR01000016.1"/>
</dbReference>
<dbReference type="InParanoid" id="A0A3M0CEN8"/>
<reference evidence="9 10" key="1">
    <citation type="submission" date="2018-10" db="EMBL/GenBank/DDBJ databases">
        <title>Genomic Encyclopedia of Archaeal and Bacterial Type Strains, Phase II (KMG-II): from individual species to whole genera.</title>
        <authorList>
            <person name="Goeker M."/>
        </authorList>
    </citation>
    <scope>NUCLEOTIDE SEQUENCE [LARGE SCALE GENOMIC DNA]</scope>
    <source>
        <strain evidence="9 10">DSM 25217</strain>
    </source>
</reference>
<evidence type="ECO:0000256" key="2">
    <source>
        <dbReference type="ARBA" id="ARBA00022741"/>
    </source>
</evidence>
<organism evidence="9 10">
    <name type="scientific">Eilatimonas milleporae</name>
    <dbReference type="NCBI Taxonomy" id="911205"/>
    <lineage>
        <taxon>Bacteria</taxon>
        <taxon>Pseudomonadati</taxon>
        <taxon>Pseudomonadota</taxon>
        <taxon>Alphaproteobacteria</taxon>
        <taxon>Kordiimonadales</taxon>
        <taxon>Kordiimonadaceae</taxon>
        <taxon>Eilatimonas</taxon>
    </lineage>
</organism>
<dbReference type="InterPro" id="IPR047187">
    <property type="entry name" value="SF1_C_Upf1"/>
</dbReference>
<protein>
    <submittedName>
        <fullName evidence="9">AAA domain-containing protein</fullName>
    </submittedName>
</protein>
<sequence>MTRPYFQTSISELEKLAHELSDPDDLQKIAEELSHRKTLRARKLAQVLDKQIGDAPKKATATQPQPSGTTTDTLKPLDLSHYYSKSSLDLSDPIIARLANWIAAEALSPQSYKRIDDLTSGDKSRIAKLGPALPWTLNERSRKNCKLYYEVILGAVDLNMATGELVKTFGQDEEKDFNAQSYAVIASVLVDKTGCPVEEDAVSISSFAWALPLSLNKEFEKLSTWPQIETLLKGHLEKFLCRMDHEGNPIPLTHDIISKAHSYFIEQFSLPLRMVSAPEFAVRIYHSFKAQTLPEGSLLNSFFIEDLADTIEKYRKGETGEALERYLGVKPPAETYDLLNDPSALEAAVAPQKIPPSRWPVGEKRALVLLQQAAVNITKQELPDTGIVSVNGPPGTGKTTLLRDIIAHAITDRATAMCKFRDPENAFTASGEKTRSGGKGFWHIYELDKHIKGHEILVASSNNSAVENISHELPDQRAISSDQAQYFKTVSDAIFRSLKENREGDDVEPPIQSWGLVAAALGNMKNRSKFQQVFWWDDDAAIRLYLKAAKGDNVVTEIKDDDTGKVIERKTPAIVMNETPPVSPAVAKQQWLQARKQFIDLKNEIEYDLEEIEQVRQLCLQMLKERTFLLRLKDQTASVGDQLSRIMPPEHLFVDLWLDVERDFQQNLTALMSNKRARPSWFQRLPFFAKGKLWQSLKKSYSAYMHQANRLRALQKKIDEKRHLCGDGMMDLGFFQKTHEAKQIVAPWLPEHLQKKREDLFVAALDVHKAFIDASAQKMLHNLSVLMNTFSAGGFADPKKQALMNELWSTLFLAVPVVSTAFASVRRMLGNLPIESLGWVMIDEAGQAVPQAAVGAILRAKRAVVVGDPIQIVPVVTLPERLVIEISRHFGVDPDIWAGPKASAQTLADQASKYQSSFSSDTGDRHVGIPLLVHRRCENPMFTISNDVAYNNKMVTQVKPSDGGAIRAALGPSGWFSVDGDASSKWCPEEGEKVVELFQKLNACSIKRPDIFIVTPFRIVAQEIRRRLRQERSLFEAMQMDVDQFTKKCVGTVHTVQGREADTVVFLLGAPKASQNGARRWAGSPENLLNVAVSRAKKNLYVVGSQGAWSGAGSFATMAKYIASTNSHSRW</sequence>
<dbReference type="GO" id="GO:0043139">
    <property type="term" value="F:5'-3' DNA helicase activity"/>
    <property type="evidence" value="ECO:0007669"/>
    <property type="project" value="TreeGrafter"/>
</dbReference>
<dbReference type="InterPro" id="IPR041677">
    <property type="entry name" value="DNA2/NAM7_AAA_11"/>
</dbReference>
<evidence type="ECO:0000256" key="1">
    <source>
        <dbReference type="ARBA" id="ARBA00007913"/>
    </source>
</evidence>
<dbReference type="Pfam" id="PF13087">
    <property type="entry name" value="AAA_12"/>
    <property type="match status" value="1"/>
</dbReference>
<dbReference type="InterPro" id="IPR041679">
    <property type="entry name" value="DNA2/NAM7-like_C"/>
</dbReference>
<dbReference type="OrthoDB" id="9757917at2"/>
<evidence type="ECO:0000259" key="7">
    <source>
        <dbReference type="Pfam" id="PF13086"/>
    </source>
</evidence>
<keyword evidence="2" id="KW-0547">Nucleotide-binding</keyword>
<evidence type="ECO:0000313" key="9">
    <source>
        <dbReference type="EMBL" id="RMB01493.1"/>
    </source>
</evidence>
<feature type="domain" description="DNA2/NAM7 helicase helicase" evidence="7">
    <location>
        <begin position="817"/>
        <end position="876"/>
    </location>
</feature>
<feature type="domain" description="DNA2/NAM7 helicase helicase" evidence="7">
    <location>
        <begin position="379"/>
        <end position="483"/>
    </location>
</feature>
<evidence type="ECO:0000256" key="5">
    <source>
        <dbReference type="ARBA" id="ARBA00022840"/>
    </source>
</evidence>
<name>A0A3M0CEN8_9PROT</name>
<feature type="compositionally biased region" description="Polar residues" evidence="6">
    <location>
        <begin position="60"/>
        <end position="73"/>
    </location>
</feature>
<evidence type="ECO:0000256" key="4">
    <source>
        <dbReference type="ARBA" id="ARBA00022806"/>
    </source>
</evidence>
<proteinExistence type="inferred from homology"/>
<evidence type="ECO:0000256" key="6">
    <source>
        <dbReference type="SAM" id="MobiDB-lite"/>
    </source>
</evidence>
<dbReference type="Proteomes" id="UP000271227">
    <property type="component" value="Unassembled WGS sequence"/>
</dbReference>
<dbReference type="GO" id="GO:0005524">
    <property type="term" value="F:ATP binding"/>
    <property type="evidence" value="ECO:0007669"/>
    <property type="project" value="UniProtKB-KW"/>
</dbReference>
<feature type="region of interest" description="Disordered" evidence="6">
    <location>
        <begin position="52"/>
        <end position="75"/>
    </location>
</feature>
<dbReference type="Gene3D" id="3.40.50.300">
    <property type="entry name" value="P-loop containing nucleotide triphosphate hydrolases"/>
    <property type="match status" value="2"/>
</dbReference>
<dbReference type="Pfam" id="PF13086">
    <property type="entry name" value="AAA_11"/>
    <property type="match status" value="2"/>
</dbReference>
<comment type="similarity">
    <text evidence="1">Belongs to the DNA2/NAM7 helicase family.</text>
</comment>
<dbReference type="EMBL" id="REFR01000016">
    <property type="protein sequence ID" value="RMB01493.1"/>
    <property type="molecule type" value="Genomic_DNA"/>
</dbReference>
<dbReference type="SUPFAM" id="SSF52540">
    <property type="entry name" value="P-loop containing nucleoside triphosphate hydrolases"/>
    <property type="match status" value="1"/>
</dbReference>
<keyword evidence="4" id="KW-0347">Helicase</keyword>
<dbReference type="PANTHER" id="PTHR43788:SF8">
    <property type="entry name" value="DNA-BINDING PROTEIN SMUBP-2"/>
    <property type="match status" value="1"/>
</dbReference>
<dbReference type="AlphaFoldDB" id="A0A3M0CEN8"/>
<evidence type="ECO:0000259" key="8">
    <source>
        <dbReference type="Pfam" id="PF13087"/>
    </source>
</evidence>
<keyword evidence="3" id="KW-0378">Hydrolase</keyword>
<dbReference type="PANTHER" id="PTHR43788">
    <property type="entry name" value="DNA2/NAM7 HELICASE FAMILY MEMBER"/>
    <property type="match status" value="1"/>
</dbReference>
<evidence type="ECO:0000256" key="3">
    <source>
        <dbReference type="ARBA" id="ARBA00022801"/>
    </source>
</evidence>
<keyword evidence="10" id="KW-1185">Reference proteome</keyword>
<evidence type="ECO:0000313" key="10">
    <source>
        <dbReference type="Proteomes" id="UP000271227"/>
    </source>
</evidence>
<dbReference type="CDD" id="cd18808">
    <property type="entry name" value="SF1_C_Upf1"/>
    <property type="match status" value="1"/>
</dbReference>
<accession>A0A3M0CEN8</accession>
<gene>
    <name evidence="9" type="ORF">BXY39_3680</name>
</gene>
<feature type="domain" description="DNA2/NAM7 helicase-like C-terminal" evidence="8">
    <location>
        <begin position="982"/>
        <end position="1106"/>
    </location>
</feature>
<dbReference type="InterPro" id="IPR050534">
    <property type="entry name" value="Coronavir_polyprotein_1ab"/>
</dbReference>
<comment type="caution">
    <text evidence="9">The sequence shown here is derived from an EMBL/GenBank/DDBJ whole genome shotgun (WGS) entry which is preliminary data.</text>
</comment>
<dbReference type="GO" id="GO:0016787">
    <property type="term" value="F:hydrolase activity"/>
    <property type="evidence" value="ECO:0007669"/>
    <property type="project" value="UniProtKB-KW"/>
</dbReference>
<keyword evidence="5" id="KW-0067">ATP-binding</keyword>
<dbReference type="InterPro" id="IPR027417">
    <property type="entry name" value="P-loop_NTPase"/>
</dbReference>